<reference evidence="14" key="1">
    <citation type="journal article" date="2023" name="Commun. Biol.">
        <title>Genome analysis of Parmales, the sister group of diatoms, reveals the evolutionary specialization of diatoms from phago-mixotrophs to photoautotrophs.</title>
        <authorList>
            <person name="Ban H."/>
            <person name="Sato S."/>
            <person name="Yoshikawa S."/>
            <person name="Yamada K."/>
            <person name="Nakamura Y."/>
            <person name="Ichinomiya M."/>
            <person name="Sato N."/>
            <person name="Blanc-Mathieu R."/>
            <person name="Endo H."/>
            <person name="Kuwata A."/>
            <person name="Ogata H."/>
        </authorList>
    </citation>
    <scope>NUCLEOTIDE SEQUENCE [LARGE SCALE GENOMIC DNA]</scope>
</reference>
<comment type="caution">
    <text evidence="13">The sequence shown here is derived from an EMBL/GenBank/DDBJ whole genome shotgun (WGS) entry which is preliminary data.</text>
</comment>
<dbReference type="InterPro" id="IPR008656">
    <property type="entry name" value="Inositol_tetrakis-P_1-kinase"/>
</dbReference>
<dbReference type="InterPro" id="IPR011761">
    <property type="entry name" value="ATP-grasp"/>
</dbReference>
<evidence type="ECO:0000259" key="12">
    <source>
        <dbReference type="PROSITE" id="PS50975"/>
    </source>
</evidence>
<dbReference type="GO" id="GO:0016853">
    <property type="term" value="F:isomerase activity"/>
    <property type="evidence" value="ECO:0007669"/>
    <property type="project" value="UniProtKB-KW"/>
</dbReference>
<evidence type="ECO:0000256" key="3">
    <source>
        <dbReference type="ARBA" id="ARBA00022679"/>
    </source>
</evidence>
<dbReference type="Gene3D" id="3.30.470.20">
    <property type="entry name" value="ATP-grasp fold, B domain"/>
    <property type="match status" value="1"/>
</dbReference>
<dbReference type="EMBL" id="BLQM01000193">
    <property type="protein sequence ID" value="GMH74197.1"/>
    <property type="molecule type" value="Genomic_DNA"/>
</dbReference>
<feature type="compositionally biased region" description="Acidic residues" evidence="11">
    <location>
        <begin position="38"/>
        <end position="48"/>
    </location>
</feature>
<evidence type="ECO:0000313" key="13">
    <source>
        <dbReference type="EMBL" id="GMH74197.1"/>
    </source>
</evidence>
<keyword evidence="9" id="KW-0413">Isomerase</keyword>
<name>A0A9W7ARI2_9STRA</name>
<dbReference type="GO" id="GO:0052726">
    <property type="term" value="F:inositol-1,3,4-trisphosphate 5-kinase activity"/>
    <property type="evidence" value="ECO:0007669"/>
    <property type="project" value="InterPro"/>
</dbReference>
<feature type="region of interest" description="Disordered" evidence="11">
    <location>
        <begin position="30"/>
        <end position="52"/>
    </location>
</feature>
<sequence>MSSIMQLASLPISCANGNEVPHAMQLTEGSVGSVSGEEGSEDGSEGGWEESSSCVQSLEVRLGSRSDARSFKFIHVNPSLPIPPQLPPNQPLHCLIHKLTEDILTSSTPTSKFRLQNLQTYCTQNSVEVIDSFESVKSLMNRSTIQEKLLKCLPTEMVPEYTVYTGEEEELEGLKFPLICKPLEAAGTRGSHRMSVVLDEKGLDGVPERSILQSYINHSSTLFKTYVLGPHVRVFTRSSLPNLPPHGTGKVEFDSQEEYPTSEMFGIEEEQIYEKPILEEKVYKDIAERIKKEFGISLLFGFDVVVGEGGRVRVVDVNYFPSYKEMITEVPGLLRKFLEEKGGEGESLLV</sequence>
<evidence type="ECO:0000256" key="6">
    <source>
        <dbReference type="ARBA" id="ARBA00022777"/>
    </source>
</evidence>
<dbReference type="InterPro" id="IPR040464">
    <property type="entry name" value="InsP(3)kin_ATP-grasp"/>
</dbReference>
<evidence type="ECO:0000256" key="1">
    <source>
        <dbReference type="ARBA" id="ARBA00001946"/>
    </source>
</evidence>
<evidence type="ECO:0000313" key="14">
    <source>
        <dbReference type="Proteomes" id="UP001162640"/>
    </source>
</evidence>
<dbReference type="AlphaFoldDB" id="A0A9W7ARI2"/>
<dbReference type="GO" id="GO:0047325">
    <property type="term" value="F:inositol-3,4,5,6-tetrakisphosphate 1-kinase activity"/>
    <property type="evidence" value="ECO:0007669"/>
    <property type="project" value="InterPro"/>
</dbReference>
<keyword evidence="7 10" id="KW-0067">ATP-binding</keyword>
<dbReference type="GO" id="GO:0000287">
    <property type="term" value="F:magnesium ion binding"/>
    <property type="evidence" value="ECO:0007669"/>
    <property type="project" value="InterPro"/>
</dbReference>
<evidence type="ECO:0000256" key="4">
    <source>
        <dbReference type="ARBA" id="ARBA00022723"/>
    </source>
</evidence>
<comment type="cofactor">
    <cofactor evidence="1">
        <name>Mg(2+)</name>
        <dbReference type="ChEBI" id="CHEBI:18420"/>
    </cofactor>
</comment>
<evidence type="ECO:0000256" key="9">
    <source>
        <dbReference type="ARBA" id="ARBA00023235"/>
    </source>
</evidence>
<comment type="similarity">
    <text evidence="2">Belongs to the ITPK1 family.</text>
</comment>
<keyword evidence="8" id="KW-0460">Magnesium</keyword>
<dbReference type="GO" id="GO:0052725">
    <property type="term" value="F:inositol-1,3,4-trisphosphate 6-kinase activity"/>
    <property type="evidence" value="ECO:0007669"/>
    <property type="project" value="InterPro"/>
</dbReference>
<evidence type="ECO:0000256" key="5">
    <source>
        <dbReference type="ARBA" id="ARBA00022741"/>
    </source>
</evidence>
<keyword evidence="6" id="KW-0418">Kinase</keyword>
<organism evidence="13 14">
    <name type="scientific">Triparma laevis f. inornata</name>
    <dbReference type="NCBI Taxonomy" id="1714386"/>
    <lineage>
        <taxon>Eukaryota</taxon>
        <taxon>Sar</taxon>
        <taxon>Stramenopiles</taxon>
        <taxon>Ochrophyta</taxon>
        <taxon>Bolidophyceae</taxon>
        <taxon>Parmales</taxon>
        <taxon>Triparmaceae</taxon>
        <taxon>Triparma</taxon>
    </lineage>
</organism>
<protein>
    <recommendedName>
        <fullName evidence="12">ATP-grasp domain-containing protein</fullName>
    </recommendedName>
</protein>
<keyword evidence="5 10" id="KW-0547">Nucleotide-binding</keyword>
<keyword evidence="3" id="KW-0808">Transferase</keyword>
<dbReference type="PANTHER" id="PTHR14217:SF1">
    <property type="entry name" value="INOSITOL-TETRAKISPHOSPHATE 1-KINASE"/>
    <property type="match status" value="1"/>
</dbReference>
<gene>
    <name evidence="13" type="ORF">TL16_g06400</name>
</gene>
<accession>A0A9W7ARI2</accession>
<evidence type="ECO:0000256" key="7">
    <source>
        <dbReference type="ARBA" id="ARBA00022840"/>
    </source>
</evidence>
<dbReference type="SUPFAM" id="SSF56059">
    <property type="entry name" value="Glutathione synthetase ATP-binding domain-like"/>
    <property type="match status" value="1"/>
</dbReference>
<dbReference type="Pfam" id="PF05770">
    <property type="entry name" value="Ins134_P3_kin"/>
    <property type="match status" value="1"/>
</dbReference>
<proteinExistence type="inferred from homology"/>
<evidence type="ECO:0000256" key="11">
    <source>
        <dbReference type="SAM" id="MobiDB-lite"/>
    </source>
</evidence>
<dbReference type="PROSITE" id="PS50975">
    <property type="entry name" value="ATP_GRASP"/>
    <property type="match status" value="1"/>
</dbReference>
<keyword evidence="4" id="KW-0479">Metal-binding</keyword>
<dbReference type="GO" id="GO:0032957">
    <property type="term" value="P:inositol trisphosphate metabolic process"/>
    <property type="evidence" value="ECO:0007669"/>
    <property type="project" value="InterPro"/>
</dbReference>
<dbReference type="GO" id="GO:0005524">
    <property type="term" value="F:ATP binding"/>
    <property type="evidence" value="ECO:0007669"/>
    <property type="project" value="UniProtKB-UniRule"/>
</dbReference>
<dbReference type="Proteomes" id="UP001162640">
    <property type="component" value="Unassembled WGS sequence"/>
</dbReference>
<dbReference type="GO" id="GO:0005737">
    <property type="term" value="C:cytoplasm"/>
    <property type="evidence" value="ECO:0007669"/>
    <property type="project" value="TreeGrafter"/>
</dbReference>
<evidence type="ECO:0000256" key="8">
    <source>
        <dbReference type="ARBA" id="ARBA00022842"/>
    </source>
</evidence>
<evidence type="ECO:0000256" key="2">
    <source>
        <dbReference type="ARBA" id="ARBA00009601"/>
    </source>
</evidence>
<feature type="domain" description="ATP-grasp" evidence="12">
    <location>
        <begin position="147"/>
        <end position="344"/>
    </location>
</feature>
<evidence type="ECO:0000256" key="10">
    <source>
        <dbReference type="PROSITE-ProRule" id="PRU00409"/>
    </source>
</evidence>
<dbReference type="PANTHER" id="PTHR14217">
    <property type="entry name" value="INOSITOL-TETRAKISPHOSPHATE 1-KINASE"/>
    <property type="match status" value="1"/>
</dbReference>